<dbReference type="Proteomes" id="UP000189426">
    <property type="component" value="Unassembled WGS sequence"/>
</dbReference>
<dbReference type="PRINTS" id="PR00037">
    <property type="entry name" value="HTHLACR"/>
</dbReference>
<dbReference type="Pfam" id="PF08220">
    <property type="entry name" value="HTH_DeoR"/>
    <property type="match status" value="1"/>
</dbReference>
<dbReference type="SMART" id="SM00420">
    <property type="entry name" value="HTH_DEOR"/>
    <property type="match status" value="1"/>
</dbReference>
<comment type="caution">
    <text evidence="5">The sequence shown here is derived from an EMBL/GenBank/DDBJ whole genome shotgun (WGS) entry which is preliminary data.</text>
</comment>
<dbReference type="GO" id="GO:0003677">
    <property type="term" value="F:DNA binding"/>
    <property type="evidence" value="ECO:0007669"/>
    <property type="project" value="UniProtKB-KW"/>
</dbReference>
<evidence type="ECO:0000256" key="2">
    <source>
        <dbReference type="ARBA" id="ARBA00023125"/>
    </source>
</evidence>
<dbReference type="PROSITE" id="PS51000">
    <property type="entry name" value="HTH_DEOR_2"/>
    <property type="match status" value="1"/>
</dbReference>
<dbReference type="SMART" id="SM01134">
    <property type="entry name" value="DeoRC"/>
    <property type="match status" value="1"/>
</dbReference>
<dbReference type="NCBIfam" id="NF010034">
    <property type="entry name" value="PRK13509.1"/>
    <property type="match status" value="1"/>
</dbReference>
<dbReference type="STRING" id="1908257.BKK47_04965"/>
<accession>A0A1V3IGJ8</accession>
<dbReference type="Pfam" id="PF00455">
    <property type="entry name" value="DeoRC"/>
    <property type="match status" value="1"/>
</dbReference>
<evidence type="ECO:0000313" key="5">
    <source>
        <dbReference type="EMBL" id="OOF40187.1"/>
    </source>
</evidence>
<dbReference type="InterPro" id="IPR036390">
    <property type="entry name" value="WH_DNA-bd_sf"/>
</dbReference>
<organism evidence="5 6">
    <name type="scientific">Rodentibacter mrazii</name>
    <dbReference type="NCBI Taxonomy" id="1908257"/>
    <lineage>
        <taxon>Bacteria</taxon>
        <taxon>Pseudomonadati</taxon>
        <taxon>Pseudomonadota</taxon>
        <taxon>Gammaproteobacteria</taxon>
        <taxon>Pasteurellales</taxon>
        <taxon>Pasteurellaceae</taxon>
        <taxon>Rodentibacter</taxon>
    </lineage>
</organism>
<protein>
    <submittedName>
        <fullName evidence="5">Transcriptional regulator</fullName>
    </submittedName>
</protein>
<evidence type="ECO:0000259" key="4">
    <source>
        <dbReference type="PROSITE" id="PS51000"/>
    </source>
</evidence>
<dbReference type="RefSeq" id="WP_077493810.1">
    <property type="nucleotide sequence ID" value="NZ_MLHG01000026.1"/>
</dbReference>
<keyword evidence="2" id="KW-0238">DNA-binding</keyword>
<dbReference type="InterPro" id="IPR037171">
    <property type="entry name" value="NagB/RpiA_transferase-like"/>
</dbReference>
<proteinExistence type="predicted"/>
<evidence type="ECO:0000256" key="1">
    <source>
        <dbReference type="ARBA" id="ARBA00023015"/>
    </source>
</evidence>
<dbReference type="SUPFAM" id="SSF46785">
    <property type="entry name" value="Winged helix' DNA-binding domain"/>
    <property type="match status" value="1"/>
</dbReference>
<dbReference type="SUPFAM" id="SSF100950">
    <property type="entry name" value="NagB/RpiA/CoA transferase-like"/>
    <property type="match status" value="1"/>
</dbReference>
<dbReference type="InterPro" id="IPR050313">
    <property type="entry name" value="Carb_Metab_HTH_regulators"/>
</dbReference>
<dbReference type="GO" id="GO:0003700">
    <property type="term" value="F:DNA-binding transcription factor activity"/>
    <property type="evidence" value="ECO:0007669"/>
    <property type="project" value="InterPro"/>
</dbReference>
<feature type="domain" description="HTH deoR-type" evidence="4">
    <location>
        <begin position="3"/>
        <end position="58"/>
    </location>
</feature>
<dbReference type="PANTHER" id="PTHR30363:SF55">
    <property type="entry name" value="HTH-TYPE TRANSCRIPTIONAL REGULATOR ULAR"/>
    <property type="match status" value="1"/>
</dbReference>
<keyword evidence="6" id="KW-1185">Reference proteome</keyword>
<dbReference type="AlphaFoldDB" id="A0A1V3IGJ8"/>
<keyword evidence="1" id="KW-0805">Transcription regulation</keyword>
<reference evidence="5 6" key="1">
    <citation type="submission" date="2016-10" db="EMBL/GenBank/DDBJ databases">
        <title>Rodentibacter gen. nov. and new species.</title>
        <authorList>
            <person name="Christensen H."/>
        </authorList>
    </citation>
    <scope>NUCLEOTIDE SEQUENCE [LARGE SCALE GENOMIC DNA]</scope>
    <source>
        <strain evidence="5 6">Ppn418</strain>
    </source>
</reference>
<dbReference type="EMBL" id="MLHG01000026">
    <property type="protein sequence ID" value="OOF40187.1"/>
    <property type="molecule type" value="Genomic_DNA"/>
</dbReference>
<dbReference type="InterPro" id="IPR001034">
    <property type="entry name" value="DeoR_HTH"/>
</dbReference>
<sequence>MNENYRHRRLLQLLLEKKALSTTEIVEQLEISPATARRDINKLAQQGRLKKVRNGAESIQFSPIDYQYNSAVINNIDEKQRIAQAASQLCQEGDSVILTCGSTMQMLGDHLCGRKLQIITNFIPLANKLIENNHEDIVIMGGQYNRNKAITLSLNQNESPYAANIMFTSGKGFTTEGLYKTDMIIANSEQRLSARAGKYVVLLDSTKLGQQVGMLFTKLQDIDLLITGKNAEPDLIQSLQEKGLSIMLV</sequence>
<keyword evidence="3" id="KW-0804">Transcription</keyword>
<dbReference type="PROSITE" id="PS00894">
    <property type="entry name" value="HTH_DEOR_1"/>
    <property type="match status" value="1"/>
</dbReference>
<name>A0A1V3IGJ8_9PAST</name>
<dbReference type="PANTHER" id="PTHR30363">
    <property type="entry name" value="HTH-TYPE TRANSCRIPTIONAL REGULATOR SRLR-RELATED"/>
    <property type="match status" value="1"/>
</dbReference>
<dbReference type="InterPro" id="IPR018356">
    <property type="entry name" value="Tscrpt_reg_HTH_DeoR_CS"/>
</dbReference>
<gene>
    <name evidence="5" type="ORF">BKK47_04965</name>
</gene>
<dbReference type="Gene3D" id="1.10.10.10">
    <property type="entry name" value="Winged helix-like DNA-binding domain superfamily/Winged helix DNA-binding domain"/>
    <property type="match status" value="1"/>
</dbReference>
<dbReference type="InterPro" id="IPR014036">
    <property type="entry name" value="DeoR-like_C"/>
</dbReference>
<evidence type="ECO:0000313" key="6">
    <source>
        <dbReference type="Proteomes" id="UP000189426"/>
    </source>
</evidence>
<dbReference type="Gene3D" id="3.40.50.1360">
    <property type="match status" value="1"/>
</dbReference>
<dbReference type="InterPro" id="IPR036388">
    <property type="entry name" value="WH-like_DNA-bd_sf"/>
</dbReference>
<evidence type="ECO:0000256" key="3">
    <source>
        <dbReference type="ARBA" id="ARBA00023163"/>
    </source>
</evidence>